<comment type="caution">
    <text evidence="2">The sequence shown here is derived from an EMBL/GenBank/DDBJ whole genome shotgun (WGS) entry which is preliminary data.</text>
</comment>
<gene>
    <name evidence="2" type="ORF">LY28_02449</name>
</gene>
<dbReference type="EMBL" id="QKMR01000014">
    <property type="protein sequence ID" value="PYG87066.1"/>
    <property type="molecule type" value="Genomic_DNA"/>
</dbReference>
<sequence>MSGEKLLEEEMLEKRVWAVVGANQDPEKFGNRIYNKLKARGYEVYPVNPMYESIDGDKCYKDLSSLPVLPDVIDMVVSPKRGKAFIDEAASLGIRYIWLQPGTHDGGILKQIDELELQGVQACVLVALR</sequence>
<evidence type="ECO:0000259" key="1">
    <source>
        <dbReference type="SMART" id="SM00881"/>
    </source>
</evidence>
<evidence type="ECO:0000313" key="3">
    <source>
        <dbReference type="Proteomes" id="UP000248132"/>
    </source>
</evidence>
<dbReference type="PANTHER" id="PTHR33303:SF2">
    <property type="entry name" value="COA-BINDING DOMAIN-CONTAINING PROTEIN"/>
    <property type="match status" value="1"/>
</dbReference>
<reference evidence="2 3" key="1">
    <citation type="submission" date="2018-06" db="EMBL/GenBank/DDBJ databases">
        <title>Genomic Encyclopedia of Type Strains, Phase I: the one thousand microbial genomes (KMG-I) project.</title>
        <authorList>
            <person name="Kyrpides N."/>
        </authorList>
    </citation>
    <scope>NUCLEOTIDE SEQUENCE [LARGE SCALE GENOMIC DNA]</scope>
    <source>
        <strain evidence="2 3">DSM 19573</strain>
    </source>
</reference>
<feature type="domain" description="CoA-binding" evidence="1">
    <location>
        <begin position="11"/>
        <end position="103"/>
    </location>
</feature>
<dbReference type="PANTHER" id="PTHR33303">
    <property type="entry name" value="CYTOPLASMIC PROTEIN-RELATED"/>
    <property type="match status" value="1"/>
</dbReference>
<dbReference type="InterPro" id="IPR036291">
    <property type="entry name" value="NAD(P)-bd_dom_sf"/>
</dbReference>
<name>A0A318XKJ5_9FIRM</name>
<dbReference type="SMART" id="SM00881">
    <property type="entry name" value="CoA_binding"/>
    <property type="match status" value="1"/>
</dbReference>
<protein>
    <recommendedName>
        <fullName evidence="1">CoA-binding domain-containing protein</fullName>
    </recommendedName>
</protein>
<dbReference type="AlphaFoldDB" id="A0A318XKJ5"/>
<keyword evidence="3" id="KW-1185">Reference proteome</keyword>
<dbReference type="SUPFAM" id="SSF51735">
    <property type="entry name" value="NAD(P)-binding Rossmann-fold domains"/>
    <property type="match status" value="1"/>
</dbReference>
<dbReference type="Gene3D" id="3.40.50.720">
    <property type="entry name" value="NAD(P)-binding Rossmann-like Domain"/>
    <property type="match status" value="1"/>
</dbReference>
<proteinExistence type="predicted"/>
<accession>A0A318XKJ5</accession>
<dbReference type="Proteomes" id="UP000248132">
    <property type="component" value="Unassembled WGS sequence"/>
</dbReference>
<dbReference type="Pfam" id="PF13380">
    <property type="entry name" value="CoA_binding_2"/>
    <property type="match status" value="1"/>
</dbReference>
<evidence type="ECO:0000313" key="2">
    <source>
        <dbReference type="EMBL" id="PYG87066.1"/>
    </source>
</evidence>
<dbReference type="InterPro" id="IPR003781">
    <property type="entry name" value="CoA-bd"/>
</dbReference>
<organism evidence="2 3">
    <name type="scientific">Ruminiclostridium sufflavum DSM 19573</name>
    <dbReference type="NCBI Taxonomy" id="1121337"/>
    <lineage>
        <taxon>Bacteria</taxon>
        <taxon>Bacillati</taxon>
        <taxon>Bacillota</taxon>
        <taxon>Clostridia</taxon>
        <taxon>Eubacteriales</taxon>
        <taxon>Oscillospiraceae</taxon>
        <taxon>Ruminiclostridium</taxon>
    </lineage>
</organism>